<accession>A0A6C0IA25</accession>
<protein>
    <submittedName>
        <fullName evidence="1">Uncharacterized protein</fullName>
    </submittedName>
</protein>
<proteinExistence type="predicted"/>
<sequence length="47" mass="5928">MPENTRNTSNAMIDYYDDYYVPKYDESDYSYTYTYTYTYSYYNKMLF</sequence>
<evidence type="ECO:0000313" key="1">
    <source>
        <dbReference type="EMBL" id="QHT89629.1"/>
    </source>
</evidence>
<name>A0A6C0IA25_9ZZZZ</name>
<dbReference type="EMBL" id="MN740144">
    <property type="protein sequence ID" value="QHT89629.1"/>
    <property type="molecule type" value="Genomic_DNA"/>
</dbReference>
<reference evidence="1" key="1">
    <citation type="journal article" date="2020" name="Nature">
        <title>Giant virus diversity and host interactions through global metagenomics.</title>
        <authorList>
            <person name="Schulz F."/>
            <person name="Roux S."/>
            <person name="Paez-Espino D."/>
            <person name="Jungbluth S."/>
            <person name="Walsh D.A."/>
            <person name="Denef V.J."/>
            <person name="McMahon K.D."/>
            <person name="Konstantinidis K.T."/>
            <person name="Eloe-Fadrosh E.A."/>
            <person name="Kyrpides N.C."/>
            <person name="Woyke T."/>
        </authorList>
    </citation>
    <scope>NUCLEOTIDE SEQUENCE</scope>
    <source>
        <strain evidence="1">GVMAG-M-3300023184-60</strain>
    </source>
</reference>
<dbReference type="AlphaFoldDB" id="A0A6C0IA25"/>
<organism evidence="1">
    <name type="scientific">viral metagenome</name>
    <dbReference type="NCBI Taxonomy" id="1070528"/>
    <lineage>
        <taxon>unclassified sequences</taxon>
        <taxon>metagenomes</taxon>
        <taxon>organismal metagenomes</taxon>
    </lineage>
</organism>